<feature type="non-terminal residue" evidence="9">
    <location>
        <position position="532"/>
    </location>
</feature>
<evidence type="ECO:0000256" key="6">
    <source>
        <dbReference type="ARBA" id="ARBA00023136"/>
    </source>
</evidence>
<dbReference type="FunFam" id="3.40.50.2000:FF:000203">
    <property type="entry name" value="UDP-glucuronosyltransferase"/>
    <property type="match status" value="1"/>
</dbReference>
<keyword evidence="6 8" id="KW-0472">Membrane</keyword>
<comment type="similarity">
    <text evidence="1 7">Belongs to the UDP-glycosyltransferase family.</text>
</comment>
<evidence type="ECO:0000256" key="7">
    <source>
        <dbReference type="RuleBase" id="RU003718"/>
    </source>
</evidence>
<keyword evidence="5 8" id="KW-1133">Transmembrane helix</keyword>
<dbReference type="PROSITE" id="PS00375">
    <property type="entry name" value="UDPGT"/>
    <property type="match status" value="1"/>
</dbReference>
<feature type="non-terminal residue" evidence="9">
    <location>
        <position position="1"/>
    </location>
</feature>
<evidence type="ECO:0000256" key="8">
    <source>
        <dbReference type="RuleBase" id="RU362059"/>
    </source>
</evidence>
<keyword evidence="2 7" id="KW-0328">Glycosyltransferase</keyword>
<comment type="subcellular location">
    <subcellularLocation>
        <location evidence="8">Membrane</location>
        <topology evidence="8">Single-pass membrane protein</topology>
    </subcellularLocation>
</comment>
<dbReference type="AlphaFoldDB" id="A0A8J7T814"/>
<name>A0A8J7T814_ATRSP</name>
<feature type="transmembrane region" description="Helical" evidence="8">
    <location>
        <begin position="497"/>
        <end position="520"/>
    </location>
</feature>
<accession>A0A8J7T814</accession>
<dbReference type="Gene3D" id="3.40.50.2000">
    <property type="entry name" value="Glycogen Phosphorylase B"/>
    <property type="match status" value="2"/>
</dbReference>
<dbReference type="EC" id="2.4.1.17" evidence="8"/>
<dbReference type="PANTHER" id="PTHR48043">
    <property type="entry name" value="EG:EG0003.4 PROTEIN-RELATED"/>
    <property type="match status" value="1"/>
</dbReference>
<evidence type="ECO:0000256" key="3">
    <source>
        <dbReference type="ARBA" id="ARBA00022679"/>
    </source>
</evidence>
<proteinExistence type="inferred from homology"/>
<keyword evidence="3 7" id="KW-0808">Transferase</keyword>
<dbReference type="Pfam" id="PF00201">
    <property type="entry name" value="UDPGT"/>
    <property type="match status" value="1"/>
</dbReference>
<dbReference type="GO" id="GO:0015020">
    <property type="term" value="F:glucuronosyltransferase activity"/>
    <property type="evidence" value="ECO:0007669"/>
    <property type="project" value="UniProtKB-EC"/>
</dbReference>
<keyword evidence="4 8" id="KW-0812">Transmembrane</keyword>
<comment type="caution">
    <text evidence="9">The sequence shown here is derived from an EMBL/GenBank/DDBJ whole genome shotgun (WGS) entry which is preliminary data.</text>
</comment>
<sequence length="532" mass="60678">MQTCGSWKTLPTLISLLIIISVPFSDGGKILVFPVDGSHWVNMNILIEEMHSRGHNITVIRGEGSWYIKENSPYYTSITIPENKDMDNNFFHSFLIKYLEVQIKESSLLTFLTLKRDFLAMISEVHRAICKMVTTMFENKQLMQRLQDTQYDLVLTDPAIAGGVLLAHYLKLPLVLNVRWITSGEGHFALAPSPLSYIPVPGSRFSDQMNVIERVKNFLYYAIILYEQTFVVDPHYRAVCDHYFGPGIDIYSLIQSADIWLMRVDFVFEFPRPTMPNVIYMGGFQCKPAKPLSPDLEEFMQSSGKHGVIIMSLGTLVNSLPIDIANEIASAFAQLPQKVIWRHQGNRPANLGNNTLLVNWMSQNDLLGHPKTRVFVAHGGTNGVQEAIYHGIPVLGLPLLFDQYDNLLRLKGKGAAKILEINKVKSNTFLQALLEVLNDPSYQMNMKKLSSLHWDQPIRPLDNAAFWIEYVIRHKGAAHLHSESYKMPWYTYHSVDVIMFLLAAVFVFIMITIAVIKFICCRVCYRRKLKSE</sequence>
<dbReference type="SUPFAM" id="SSF53756">
    <property type="entry name" value="UDP-Glycosyltransferase/glycogen phosphorylase"/>
    <property type="match status" value="1"/>
</dbReference>
<evidence type="ECO:0000256" key="2">
    <source>
        <dbReference type="ARBA" id="ARBA00022676"/>
    </source>
</evidence>
<gene>
    <name evidence="9" type="primary">Ugt2b31</name>
    <name evidence="9" type="ORF">GTO95_0003710</name>
</gene>
<organism evidence="9 10">
    <name type="scientific">Atractosteus spatula</name>
    <name type="common">Alligator gar</name>
    <name type="synonym">Lepisosteus spatula</name>
    <dbReference type="NCBI Taxonomy" id="7917"/>
    <lineage>
        <taxon>Eukaryota</taxon>
        <taxon>Metazoa</taxon>
        <taxon>Chordata</taxon>
        <taxon>Craniata</taxon>
        <taxon>Vertebrata</taxon>
        <taxon>Euteleostomi</taxon>
        <taxon>Actinopterygii</taxon>
        <taxon>Neopterygii</taxon>
        <taxon>Holostei</taxon>
        <taxon>Semionotiformes</taxon>
        <taxon>Lepisosteidae</taxon>
        <taxon>Atractosteus</taxon>
    </lineage>
</organism>
<dbReference type="EMBL" id="JAAWVO010014276">
    <property type="protein sequence ID" value="MBN3314062.1"/>
    <property type="molecule type" value="Genomic_DNA"/>
</dbReference>
<evidence type="ECO:0000256" key="1">
    <source>
        <dbReference type="ARBA" id="ARBA00009995"/>
    </source>
</evidence>
<dbReference type="CDD" id="cd03784">
    <property type="entry name" value="GT1_Gtf-like"/>
    <property type="match status" value="1"/>
</dbReference>
<dbReference type="GO" id="GO:0016020">
    <property type="term" value="C:membrane"/>
    <property type="evidence" value="ECO:0007669"/>
    <property type="project" value="UniProtKB-SubCell"/>
</dbReference>
<keyword evidence="10" id="KW-1185">Reference proteome</keyword>
<dbReference type="InterPro" id="IPR050271">
    <property type="entry name" value="UDP-glycosyltransferase"/>
</dbReference>
<evidence type="ECO:0000256" key="4">
    <source>
        <dbReference type="ARBA" id="ARBA00022692"/>
    </source>
</evidence>
<dbReference type="Proteomes" id="UP000736164">
    <property type="component" value="Unassembled WGS sequence"/>
</dbReference>
<dbReference type="InterPro" id="IPR035595">
    <property type="entry name" value="UDP_glycos_trans_CS"/>
</dbReference>
<dbReference type="InterPro" id="IPR002213">
    <property type="entry name" value="UDP_glucos_trans"/>
</dbReference>
<evidence type="ECO:0000313" key="10">
    <source>
        <dbReference type="Proteomes" id="UP000736164"/>
    </source>
</evidence>
<dbReference type="FunFam" id="3.40.50.2000:FF:000001">
    <property type="entry name" value="UDP-glucuronosyltransferase"/>
    <property type="match status" value="1"/>
</dbReference>
<evidence type="ECO:0000313" key="9">
    <source>
        <dbReference type="EMBL" id="MBN3314062.1"/>
    </source>
</evidence>
<dbReference type="PANTHER" id="PTHR48043:SF63">
    <property type="entry name" value="UDP GLUCURONOSYLTRANSFERASE 5 FAMILY, POLYPEPTIDE F1-RELATED"/>
    <property type="match status" value="1"/>
</dbReference>
<protein>
    <recommendedName>
        <fullName evidence="8">UDP-glucuronosyltransferase</fullName>
        <ecNumber evidence="8">2.4.1.17</ecNumber>
    </recommendedName>
</protein>
<comment type="catalytic activity">
    <reaction evidence="8">
        <text>glucuronate acceptor + UDP-alpha-D-glucuronate = acceptor beta-D-glucuronoside + UDP + H(+)</text>
        <dbReference type="Rhea" id="RHEA:21032"/>
        <dbReference type="ChEBI" id="CHEBI:15378"/>
        <dbReference type="ChEBI" id="CHEBI:58052"/>
        <dbReference type="ChEBI" id="CHEBI:58223"/>
        <dbReference type="ChEBI" id="CHEBI:132367"/>
        <dbReference type="ChEBI" id="CHEBI:132368"/>
        <dbReference type="EC" id="2.4.1.17"/>
    </reaction>
</comment>
<evidence type="ECO:0000256" key="5">
    <source>
        <dbReference type="ARBA" id="ARBA00022989"/>
    </source>
</evidence>
<reference evidence="9" key="1">
    <citation type="journal article" date="2021" name="Cell">
        <title>Tracing the genetic footprints of vertebrate landing in non-teleost ray-finned fishes.</title>
        <authorList>
            <person name="Bi X."/>
            <person name="Wang K."/>
            <person name="Yang L."/>
            <person name="Pan H."/>
            <person name="Jiang H."/>
            <person name="Wei Q."/>
            <person name="Fang M."/>
            <person name="Yu H."/>
            <person name="Zhu C."/>
            <person name="Cai Y."/>
            <person name="He Y."/>
            <person name="Gan X."/>
            <person name="Zeng H."/>
            <person name="Yu D."/>
            <person name="Zhu Y."/>
            <person name="Jiang H."/>
            <person name="Qiu Q."/>
            <person name="Yang H."/>
            <person name="Zhang Y.E."/>
            <person name="Wang W."/>
            <person name="Zhu M."/>
            <person name="He S."/>
            <person name="Zhang G."/>
        </authorList>
    </citation>
    <scope>NUCLEOTIDE SEQUENCE</scope>
    <source>
        <strain evidence="9">Allg_001</strain>
    </source>
</reference>